<keyword evidence="11" id="KW-0472">Membrane</keyword>
<evidence type="ECO:0000256" key="9">
    <source>
        <dbReference type="ARBA" id="ARBA00022989"/>
    </source>
</evidence>
<dbReference type="Proteomes" id="UP001151760">
    <property type="component" value="Unassembled WGS sequence"/>
</dbReference>
<evidence type="ECO:0000256" key="8">
    <source>
        <dbReference type="ARBA" id="ARBA00022753"/>
    </source>
</evidence>
<dbReference type="Pfam" id="PF02990">
    <property type="entry name" value="EMP70"/>
    <property type="match status" value="1"/>
</dbReference>
<evidence type="ECO:0000313" key="12">
    <source>
        <dbReference type="EMBL" id="GJU02127.1"/>
    </source>
</evidence>
<comment type="similarity">
    <text evidence="3">Belongs to the nonaspanin (TM9SF) (TC 9.A.2) family.</text>
</comment>
<evidence type="ECO:0000256" key="2">
    <source>
        <dbReference type="ARBA" id="ARBA00004653"/>
    </source>
</evidence>
<evidence type="ECO:0000256" key="4">
    <source>
        <dbReference type="ARBA" id="ARBA00006690"/>
    </source>
</evidence>
<evidence type="ECO:0000256" key="7">
    <source>
        <dbReference type="ARBA" id="ARBA00022729"/>
    </source>
</evidence>
<proteinExistence type="inferred from homology"/>
<keyword evidence="5" id="KW-0813">Transport</keyword>
<name>A0ABQ5IPG5_9ASTR</name>
<comment type="subcellular location">
    <subcellularLocation>
        <location evidence="1">Endosome membrane</location>
        <topology evidence="1">Multi-pass membrane protein</topology>
    </subcellularLocation>
    <subcellularLocation>
        <location evidence="2">Golgi apparatus membrane</location>
        <topology evidence="2">Multi-pass membrane protein</topology>
    </subcellularLocation>
</comment>
<evidence type="ECO:0000256" key="11">
    <source>
        <dbReference type="ARBA" id="ARBA00023136"/>
    </source>
</evidence>
<accession>A0ABQ5IPG5</accession>
<evidence type="ECO:0000256" key="1">
    <source>
        <dbReference type="ARBA" id="ARBA00004337"/>
    </source>
</evidence>
<dbReference type="PANTHER" id="PTHR31326">
    <property type="entry name" value="PROTEIN CLT2, CHLOROPLASTIC"/>
    <property type="match status" value="1"/>
</dbReference>
<reference evidence="12" key="2">
    <citation type="submission" date="2022-01" db="EMBL/GenBank/DDBJ databases">
        <authorList>
            <person name="Yamashiro T."/>
            <person name="Shiraishi A."/>
            <person name="Satake H."/>
            <person name="Nakayama K."/>
        </authorList>
    </citation>
    <scope>NUCLEOTIDE SEQUENCE</scope>
</reference>
<reference evidence="12" key="1">
    <citation type="journal article" date="2022" name="Int. J. Mol. Sci.">
        <title>Draft Genome of Tanacetum Coccineum: Genomic Comparison of Closely Related Tanacetum-Family Plants.</title>
        <authorList>
            <person name="Yamashiro T."/>
            <person name="Shiraishi A."/>
            <person name="Nakayama K."/>
            <person name="Satake H."/>
        </authorList>
    </citation>
    <scope>NUCLEOTIDE SEQUENCE</scope>
</reference>
<organism evidence="12 13">
    <name type="scientific">Tanacetum coccineum</name>
    <dbReference type="NCBI Taxonomy" id="301880"/>
    <lineage>
        <taxon>Eukaryota</taxon>
        <taxon>Viridiplantae</taxon>
        <taxon>Streptophyta</taxon>
        <taxon>Embryophyta</taxon>
        <taxon>Tracheophyta</taxon>
        <taxon>Spermatophyta</taxon>
        <taxon>Magnoliopsida</taxon>
        <taxon>eudicotyledons</taxon>
        <taxon>Gunneridae</taxon>
        <taxon>Pentapetalae</taxon>
        <taxon>asterids</taxon>
        <taxon>campanulids</taxon>
        <taxon>Asterales</taxon>
        <taxon>Asteraceae</taxon>
        <taxon>Asteroideae</taxon>
        <taxon>Anthemideae</taxon>
        <taxon>Anthemidinae</taxon>
        <taxon>Tanacetum</taxon>
    </lineage>
</organism>
<dbReference type="InterPro" id="IPR004240">
    <property type="entry name" value="EMP70"/>
</dbReference>
<dbReference type="InterPro" id="IPR013936">
    <property type="entry name" value="CRT-like"/>
</dbReference>
<evidence type="ECO:0000256" key="10">
    <source>
        <dbReference type="ARBA" id="ARBA00023034"/>
    </source>
</evidence>
<keyword evidence="13" id="KW-1185">Reference proteome</keyword>
<dbReference type="PANTHER" id="PTHR31326:SF1">
    <property type="entry name" value="PROTEIN CLT2, CHLOROPLASTIC"/>
    <property type="match status" value="1"/>
</dbReference>
<comment type="caution">
    <text evidence="12">The sequence shown here is derived from an EMBL/GenBank/DDBJ whole genome shotgun (WGS) entry which is preliminary data.</text>
</comment>
<evidence type="ECO:0000256" key="5">
    <source>
        <dbReference type="ARBA" id="ARBA00022448"/>
    </source>
</evidence>
<gene>
    <name evidence="12" type="ORF">Tco_1112465</name>
</gene>
<keyword evidence="7" id="KW-0732">Signal</keyword>
<protein>
    <submittedName>
        <fullName evidence="12">Transmembrane 9 superfamily member 7-like protein</fullName>
    </submittedName>
</protein>
<evidence type="ECO:0000256" key="3">
    <source>
        <dbReference type="ARBA" id="ARBA00005227"/>
    </source>
</evidence>
<keyword evidence="10" id="KW-0333">Golgi apparatus</keyword>
<keyword evidence="8" id="KW-0967">Endosome</keyword>
<comment type="similarity">
    <text evidence="4">Belongs to the CRT-like transporter family.</text>
</comment>
<evidence type="ECO:0000256" key="6">
    <source>
        <dbReference type="ARBA" id="ARBA00022692"/>
    </source>
</evidence>
<keyword evidence="9" id="KW-1133">Transmembrane helix</keyword>
<keyword evidence="6" id="KW-0812">Transmembrane</keyword>
<dbReference type="EMBL" id="BQNB010021029">
    <property type="protein sequence ID" value="GJU02127.1"/>
    <property type="molecule type" value="Genomic_DNA"/>
</dbReference>
<evidence type="ECO:0000313" key="13">
    <source>
        <dbReference type="Proteomes" id="UP001151760"/>
    </source>
</evidence>
<sequence length="295" mass="33213">MSDTSKRDLRYVAVYFSILYMRHRAGIVTDEMLTIPKWRFAVIGMLEALGVVTGMYSAGAMCNEHFEKGDPLQVKVNKLFSVKTQLPYHYYYLNYCKPKHIQNSAENLGILDNLPVAVLRQRRDESQSTTYERGFRVGFKGNYAGSKEDKYFINDHLSFRVMYHEDLETDSARIVVFEVTPNRTIPCKILDNLPVAVLRQRRDESQSTTYEHGFRVGFKGNYAGRVTEGLESLVSGDLDFVLGKDGAKILIVMPFYASLLIMDIQRKSGVGNSCVGAAASCWGAGKAAAKQVEEL</sequence>